<evidence type="ECO:0000256" key="5">
    <source>
        <dbReference type="HAMAP-Rule" id="MF_00076"/>
    </source>
</evidence>
<dbReference type="GO" id="GO:0000105">
    <property type="term" value="P:L-histidine biosynthetic process"/>
    <property type="evidence" value="ECO:0007669"/>
    <property type="project" value="UniProtKB-UniRule"/>
</dbReference>
<evidence type="ECO:0000313" key="8">
    <source>
        <dbReference type="Proteomes" id="UP000254927"/>
    </source>
</evidence>
<evidence type="ECO:0000256" key="1">
    <source>
        <dbReference type="ARBA" id="ARBA00005047"/>
    </source>
</evidence>
<dbReference type="NCBIfam" id="NF002109">
    <property type="entry name" value="PRK00951.1-5"/>
    <property type="match status" value="1"/>
</dbReference>
<evidence type="ECO:0000256" key="3">
    <source>
        <dbReference type="ARBA" id="ARBA00023102"/>
    </source>
</evidence>
<dbReference type="PANTHER" id="PTHR23133:SF2">
    <property type="entry name" value="IMIDAZOLEGLYCEROL-PHOSPHATE DEHYDRATASE"/>
    <property type="match status" value="1"/>
</dbReference>
<dbReference type="InterPro" id="IPR038494">
    <property type="entry name" value="IGPD_sf"/>
</dbReference>
<reference evidence="7 8" key="1">
    <citation type="submission" date="2018-06" db="EMBL/GenBank/DDBJ databases">
        <authorList>
            <consortium name="Pathogen Informatics"/>
            <person name="Doyle S."/>
        </authorList>
    </citation>
    <scope>NUCLEOTIDE SEQUENCE [LARGE SCALE GENOMIC DNA]</scope>
    <source>
        <strain evidence="7 8">NCTC10660</strain>
    </source>
</reference>
<evidence type="ECO:0000256" key="6">
    <source>
        <dbReference type="RuleBase" id="RU000599"/>
    </source>
</evidence>
<dbReference type="InterPro" id="IPR000807">
    <property type="entry name" value="ImidazoleglycerolP_deHydtase"/>
</dbReference>
<dbReference type="AlphaFoldDB" id="A0A378TXA7"/>
<dbReference type="EC" id="4.2.1.19" evidence="5 6"/>
<evidence type="ECO:0000256" key="4">
    <source>
        <dbReference type="ARBA" id="ARBA00023239"/>
    </source>
</evidence>
<proteinExistence type="inferred from homology"/>
<keyword evidence="5" id="KW-0963">Cytoplasm</keyword>
<dbReference type="GO" id="GO:0005737">
    <property type="term" value="C:cytoplasm"/>
    <property type="evidence" value="ECO:0007669"/>
    <property type="project" value="UniProtKB-SubCell"/>
</dbReference>
<dbReference type="EMBL" id="UGQW01000002">
    <property type="protein sequence ID" value="STZ67411.1"/>
    <property type="molecule type" value="Genomic_DNA"/>
</dbReference>
<comment type="subcellular location">
    <subcellularLocation>
        <location evidence="5 6">Cytoplasm</location>
    </subcellularLocation>
</comment>
<dbReference type="NCBIfam" id="NF002114">
    <property type="entry name" value="PRK00951.2-4"/>
    <property type="match status" value="1"/>
</dbReference>
<protein>
    <recommendedName>
        <fullName evidence="5 6">Imidazoleglycerol-phosphate dehydratase</fullName>
        <shortName evidence="5">IGPD</shortName>
        <ecNumber evidence="5 6">4.2.1.19</ecNumber>
    </recommendedName>
</protein>
<keyword evidence="3 5" id="KW-0368">Histidine biosynthesis</keyword>
<dbReference type="SUPFAM" id="SSF54211">
    <property type="entry name" value="Ribosomal protein S5 domain 2-like"/>
    <property type="match status" value="2"/>
</dbReference>
<dbReference type="Pfam" id="PF00475">
    <property type="entry name" value="IGPD"/>
    <property type="match status" value="1"/>
</dbReference>
<dbReference type="FunFam" id="3.30.230.40:FF:000002">
    <property type="entry name" value="Imidazoleglycerol-phosphate dehydratase"/>
    <property type="match status" value="1"/>
</dbReference>
<sequence length="303" mass="33846">MKYMDKKAIRTENFFRLIKEAGNVSKLSRACGYTNPASLHQLRARLEKNEEGGRGISSVLATKLEQGMKKPKGWMDRRHRDETQPAFGNKQTADSTHSLATNNGDRIVSVTRDTKETQITIIINLDGSGQGRFDTGVPFLEHMLDQIARHGMIDLDVTCKGDLHIDDHHTVEDIGIVFGQALKQALGDKMGVRRYGHSYVPLDEALSRVVLDLSGRPGLVYNLAFSRAWIGKFDVDLFEEFFHGVVNHAMITLHIDNLSGTNAHHQAETVFKAFGRALRMAVEFDERMTGKIPSTKGLLSESN</sequence>
<dbReference type="NCBIfam" id="NF002106">
    <property type="entry name" value="PRK00951.1-1"/>
    <property type="match status" value="1"/>
</dbReference>
<comment type="pathway">
    <text evidence="1 5 6">Amino-acid biosynthesis; L-histidine biosynthesis; L-histidine from 5-phospho-alpha-D-ribose 1-diphosphate: step 6/9.</text>
</comment>
<comment type="similarity">
    <text evidence="5 6">Belongs to the imidazoleglycerol-phosphate dehydratase family.</text>
</comment>
<dbReference type="PROSITE" id="PS00955">
    <property type="entry name" value="IGP_DEHYDRATASE_2"/>
    <property type="match status" value="1"/>
</dbReference>
<gene>
    <name evidence="5 7" type="primary">hisB</name>
    <name evidence="7" type="ORF">NCTC10660_00888</name>
</gene>
<dbReference type="Proteomes" id="UP000254927">
    <property type="component" value="Unassembled WGS sequence"/>
</dbReference>
<dbReference type="NCBIfam" id="NF002111">
    <property type="entry name" value="PRK00951.2-1"/>
    <property type="match status" value="1"/>
</dbReference>
<dbReference type="HAMAP" id="MF_00076">
    <property type="entry name" value="HisB"/>
    <property type="match status" value="1"/>
</dbReference>
<keyword evidence="4 5" id="KW-0456">Lyase</keyword>
<dbReference type="UniPathway" id="UPA00031">
    <property type="reaction ID" value="UER00011"/>
</dbReference>
<dbReference type="CDD" id="cd07914">
    <property type="entry name" value="IGPD"/>
    <property type="match status" value="1"/>
</dbReference>
<dbReference type="InterPro" id="IPR020565">
    <property type="entry name" value="ImidazoleglycerP_deHydtase_CS"/>
</dbReference>
<dbReference type="InterPro" id="IPR020568">
    <property type="entry name" value="Ribosomal_Su5_D2-typ_SF"/>
</dbReference>
<accession>A0A378TXA7</accession>
<dbReference type="PROSITE" id="PS00954">
    <property type="entry name" value="IGP_DEHYDRATASE_1"/>
    <property type="match status" value="1"/>
</dbReference>
<keyword evidence="2 5" id="KW-0028">Amino-acid biosynthesis</keyword>
<dbReference type="FunFam" id="3.30.230.40:FF:000003">
    <property type="entry name" value="Imidazoleglycerol-phosphate dehydratase HisB"/>
    <property type="match status" value="1"/>
</dbReference>
<evidence type="ECO:0000256" key="2">
    <source>
        <dbReference type="ARBA" id="ARBA00022605"/>
    </source>
</evidence>
<comment type="catalytic activity">
    <reaction evidence="5 6">
        <text>D-erythro-1-(imidazol-4-yl)glycerol 3-phosphate = 3-(imidazol-4-yl)-2-oxopropyl phosphate + H2O</text>
        <dbReference type="Rhea" id="RHEA:11040"/>
        <dbReference type="ChEBI" id="CHEBI:15377"/>
        <dbReference type="ChEBI" id="CHEBI:57766"/>
        <dbReference type="ChEBI" id="CHEBI:58278"/>
        <dbReference type="EC" id="4.2.1.19"/>
    </reaction>
</comment>
<dbReference type="PANTHER" id="PTHR23133">
    <property type="entry name" value="IMIDAZOLEGLYCEROL-PHOSPHATE DEHYDRATASE HIS7"/>
    <property type="match status" value="1"/>
</dbReference>
<dbReference type="Gene3D" id="3.30.230.40">
    <property type="entry name" value="Imidazole glycerol phosphate dehydratase, domain 1"/>
    <property type="match status" value="2"/>
</dbReference>
<dbReference type="GO" id="GO:0004424">
    <property type="term" value="F:imidazoleglycerol-phosphate dehydratase activity"/>
    <property type="evidence" value="ECO:0007669"/>
    <property type="project" value="UniProtKB-UniRule"/>
</dbReference>
<name>A0A378TXA7_NEIEL</name>
<organism evidence="7 8">
    <name type="scientific">Neisseria elongata</name>
    <dbReference type="NCBI Taxonomy" id="495"/>
    <lineage>
        <taxon>Bacteria</taxon>
        <taxon>Pseudomonadati</taxon>
        <taxon>Pseudomonadota</taxon>
        <taxon>Betaproteobacteria</taxon>
        <taxon>Neisseriales</taxon>
        <taxon>Neisseriaceae</taxon>
        <taxon>Neisseria</taxon>
    </lineage>
</organism>
<evidence type="ECO:0000313" key="7">
    <source>
        <dbReference type="EMBL" id="STZ67411.1"/>
    </source>
</evidence>